<evidence type="ECO:0000256" key="4">
    <source>
        <dbReference type="ARBA" id="ARBA00032235"/>
    </source>
</evidence>
<evidence type="ECO:0000313" key="8">
    <source>
        <dbReference type="Proteomes" id="UP000254601"/>
    </source>
</evidence>
<dbReference type="InterPro" id="IPR023405">
    <property type="entry name" value="Topo_IA_core_domain"/>
</dbReference>
<keyword evidence="8" id="KW-1185">Reference proteome</keyword>
<dbReference type="InterPro" id="IPR013826">
    <property type="entry name" value="Topo_IA_cen_sub3"/>
</dbReference>
<dbReference type="SMART" id="SM00436">
    <property type="entry name" value="TOP1Bc"/>
    <property type="match status" value="1"/>
</dbReference>
<dbReference type="SUPFAM" id="SSF56712">
    <property type="entry name" value="Prokaryotic type I DNA topoisomerase"/>
    <property type="match status" value="1"/>
</dbReference>
<dbReference type="PRINTS" id="PR00417">
    <property type="entry name" value="PRTPISMRASEI"/>
</dbReference>
<dbReference type="AlphaFoldDB" id="A0A380MYN2"/>
<dbReference type="Proteomes" id="UP000254601">
    <property type="component" value="Unassembled WGS sequence"/>
</dbReference>
<dbReference type="GO" id="GO:0003917">
    <property type="term" value="F:DNA topoisomerase type I (single strand cut, ATP-independent) activity"/>
    <property type="evidence" value="ECO:0007669"/>
    <property type="project" value="InterPro"/>
</dbReference>
<evidence type="ECO:0000256" key="5">
    <source>
        <dbReference type="ARBA" id="ARBA00032877"/>
    </source>
</evidence>
<organism evidence="7 8">
    <name type="scientific">Suttonella ornithocola</name>
    <dbReference type="NCBI Taxonomy" id="279832"/>
    <lineage>
        <taxon>Bacteria</taxon>
        <taxon>Pseudomonadati</taxon>
        <taxon>Pseudomonadota</taxon>
        <taxon>Gammaproteobacteria</taxon>
        <taxon>Cardiobacteriales</taxon>
        <taxon>Cardiobacteriaceae</taxon>
        <taxon>Suttonella</taxon>
    </lineage>
</organism>
<dbReference type="InterPro" id="IPR013824">
    <property type="entry name" value="Topo_IA_cen_sub1"/>
</dbReference>
<dbReference type="Gene3D" id="1.10.460.10">
    <property type="entry name" value="Topoisomerase I, domain 2"/>
    <property type="match status" value="1"/>
</dbReference>
<dbReference type="GO" id="GO:0003677">
    <property type="term" value="F:DNA binding"/>
    <property type="evidence" value="ECO:0007669"/>
    <property type="project" value="InterPro"/>
</dbReference>
<protein>
    <recommendedName>
        <fullName evidence="5">Omega-protein</fullName>
    </recommendedName>
    <alternativeName>
        <fullName evidence="4">Relaxing enzyme</fullName>
    </alternativeName>
    <alternativeName>
        <fullName evidence="2">Swivelase</fullName>
    </alternativeName>
    <alternativeName>
        <fullName evidence="3">Untwisting enzyme</fullName>
    </alternativeName>
</protein>
<reference evidence="7 8" key="1">
    <citation type="submission" date="2018-06" db="EMBL/GenBank/DDBJ databases">
        <authorList>
            <consortium name="Pathogen Informatics"/>
            <person name="Doyle S."/>
        </authorList>
    </citation>
    <scope>NUCLEOTIDE SEQUENCE [LARGE SCALE GENOMIC DNA]</scope>
    <source>
        <strain evidence="7 8">NCTC13337</strain>
    </source>
</reference>
<name>A0A380MYN2_9GAMM</name>
<evidence type="ECO:0000259" key="6">
    <source>
        <dbReference type="PROSITE" id="PS52039"/>
    </source>
</evidence>
<evidence type="ECO:0000256" key="1">
    <source>
        <dbReference type="ARBA" id="ARBA00023235"/>
    </source>
</evidence>
<dbReference type="Gene3D" id="1.10.290.10">
    <property type="entry name" value="Topoisomerase I, domain 4"/>
    <property type="match status" value="1"/>
</dbReference>
<evidence type="ECO:0000313" key="7">
    <source>
        <dbReference type="EMBL" id="SUO96791.1"/>
    </source>
</evidence>
<keyword evidence="1 7" id="KW-0413">Isomerase</keyword>
<dbReference type="InterPro" id="IPR013497">
    <property type="entry name" value="Topo_IA_cen"/>
</dbReference>
<dbReference type="PROSITE" id="PS52039">
    <property type="entry name" value="TOPO_IA_2"/>
    <property type="match status" value="1"/>
</dbReference>
<dbReference type="InterPro" id="IPR003601">
    <property type="entry name" value="Topo_IA_2"/>
</dbReference>
<dbReference type="Pfam" id="PF01131">
    <property type="entry name" value="Topoisom_bac"/>
    <property type="match status" value="1"/>
</dbReference>
<gene>
    <name evidence="7" type="primary">topA_4</name>
    <name evidence="7" type="ORF">NCTC13337_02020</name>
</gene>
<feature type="domain" description="Topo IA-type catalytic" evidence="6">
    <location>
        <begin position="1"/>
        <end position="192"/>
    </location>
</feature>
<evidence type="ECO:0000256" key="2">
    <source>
        <dbReference type="ARBA" id="ARBA00030003"/>
    </source>
</evidence>
<dbReference type="Gene3D" id="2.70.20.10">
    <property type="entry name" value="Topoisomerase I, domain 3"/>
    <property type="match status" value="1"/>
</dbReference>
<proteinExistence type="predicted"/>
<dbReference type="PANTHER" id="PTHR42785:SF1">
    <property type="entry name" value="DNA TOPOISOMERASE"/>
    <property type="match status" value="1"/>
</dbReference>
<dbReference type="GO" id="GO:0006265">
    <property type="term" value="P:DNA topological change"/>
    <property type="evidence" value="ECO:0007669"/>
    <property type="project" value="InterPro"/>
</dbReference>
<dbReference type="InterPro" id="IPR013825">
    <property type="entry name" value="Topo_IA_cen_sub2"/>
</dbReference>
<accession>A0A380MYN2</accession>
<dbReference type="InterPro" id="IPR000380">
    <property type="entry name" value="Topo_IA"/>
</dbReference>
<dbReference type="PANTHER" id="PTHR42785">
    <property type="entry name" value="DNA TOPOISOMERASE, TYPE IA, CORE"/>
    <property type="match status" value="1"/>
</dbReference>
<evidence type="ECO:0000256" key="3">
    <source>
        <dbReference type="ARBA" id="ARBA00031985"/>
    </source>
</evidence>
<sequence>MFLAQQGRRVLDRLFGYKVSPVLGNKLGQRGLSAGRVQSVALRLVVEREQAIRSFVKTNHFGVRLDLPLTDDKGFSDGSTWSAKWETKSLVTEEMPYITDRGVAQQVIDAARELVIIESFEEKQQARKPPAPLITSTLQQAAANRLKMSVNDTMKAAQTLFEAGLITYHRTDNPNLSQDGIEAVWAFLHSKG</sequence>
<dbReference type="EMBL" id="UHIC01000001">
    <property type="protein sequence ID" value="SUO96791.1"/>
    <property type="molecule type" value="Genomic_DNA"/>
</dbReference>